<dbReference type="CDD" id="cd03255">
    <property type="entry name" value="ABC_MJ0796_LolCDE_FtsE"/>
    <property type="match status" value="1"/>
</dbReference>
<gene>
    <name evidence="6" type="ORF">H9640_17910</name>
</gene>
<evidence type="ECO:0000313" key="7">
    <source>
        <dbReference type="Proteomes" id="UP000633601"/>
    </source>
</evidence>
<dbReference type="SUPFAM" id="SSF52540">
    <property type="entry name" value="P-loop containing nucleoside triphosphate hydrolases"/>
    <property type="match status" value="1"/>
</dbReference>
<dbReference type="InterPro" id="IPR017871">
    <property type="entry name" value="ABC_transporter-like_CS"/>
</dbReference>
<accession>A0ABR8V6K5</accession>
<protein>
    <submittedName>
        <fullName evidence="6">ABC transporter ATP-binding protein</fullName>
    </submittedName>
</protein>
<feature type="domain" description="ABC transporter" evidence="5">
    <location>
        <begin position="9"/>
        <end position="232"/>
    </location>
</feature>
<sequence>MTTDGAPAIAIRDVTKEFPTGGGTLRVLHGIDLEIGPSEHVAVVGPSGSGKSTLLSIMGTLESPTTGDVVVGGRSTATMTDGDKAALRSRAFGFVFQQFHLIGHVNATRNVELGLLYAGFAPKERHERARHALDRVGLGSRTDHRPGQLSGGEQQRVAVARALAHDPQVVFADEPTGALDQATGASVMELLRGLSGTALVVITHDETIAASLPRLVRVRDGRIEQDVRQGTLA</sequence>
<evidence type="ECO:0000256" key="2">
    <source>
        <dbReference type="ARBA" id="ARBA00022741"/>
    </source>
</evidence>
<dbReference type="PROSITE" id="PS50893">
    <property type="entry name" value="ABC_TRANSPORTER_2"/>
    <property type="match status" value="1"/>
</dbReference>
<proteinExistence type="predicted"/>
<evidence type="ECO:0000313" key="6">
    <source>
        <dbReference type="EMBL" id="MBD8000424.1"/>
    </source>
</evidence>
<keyword evidence="3 6" id="KW-0067">ATP-binding</keyword>
<keyword evidence="7" id="KW-1185">Reference proteome</keyword>
<comment type="caution">
    <text evidence="6">The sequence shown here is derived from an EMBL/GenBank/DDBJ whole genome shotgun (WGS) entry which is preliminary data.</text>
</comment>
<dbReference type="PROSITE" id="PS00211">
    <property type="entry name" value="ABC_TRANSPORTER_1"/>
    <property type="match status" value="1"/>
</dbReference>
<dbReference type="InterPro" id="IPR027417">
    <property type="entry name" value="P-loop_NTPase"/>
</dbReference>
<dbReference type="Pfam" id="PF00005">
    <property type="entry name" value="ABC_tran"/>
    <property type="match status" value="1"/>
</dbReference>
<evidence type="ECO:0000259" key="5">
    <source>
        <dbReference type="PROSITE" id="PS50893"/>
    </source>
</evidence>
<dbReference type="SMART" id="SM00382">
    <property type="entry name" value="AAA"/>
    <property type="match status" value="1"/>
</dbReference>
<dbReference type="EMBL" id="JACSQE010000017">
    <property type="protein sequence ID" value="MBD8000424.1"/>
    <property type="molecule type" value="Genomic_DNA"/>
</dbReference>
<reference evidence="6 7" key="1">
    <citation type="submission" date="2020-08" db="EMBL/GenBank/DDBJ databases">
        <title>A Genomic Blueprint of the Chicken Gut Microbiome.</title>
        <authorList>
            <person name="Gilroy R."/>
            <person name="Ravi A."/>
            <person name="Getino M."/>
            <person name="Pursley I."/>
            <person name="Horton D.L."/>
            <person name="Alikhan N.-F."/>
            <person name="Baker D."/>
            <person name="Gharbi K."/>
            <person name="Hall N."/>
            <person name="Watson M."/>
            <person name="Adriaenssens E.M."/>
            <person name="Foster-Nyarko E."/>
            <person name="Jarju S."/>
            <person name="Secka A."/>
            <person name="Antonio M."/>
            <person name="Oren A."/>
            <person name="Chaudhuri R."/>
            <person name="La Ragione R.M."/>
            <person name="Hildebrand F."/>
            <person name="Pallen M.J."/>
        </authorList>
    </citation>
    <scope>NUCLEOTIDE SEQUENCE [LARGE SCALE GENOMIC DNA]</scope>
    <source>
        <strain evidence="6 7">Sa2CUA8</strain>
    </source>
</reference>
<organism evidence="6 7">
    <name type="scientific">Oerskovia gallyi</name>
    <dbReference type="NCBI Taxonomy" id="2762226"/>
    <lineage>
        <taxon>Bacteria</taxon>
        <taxon>Bacillati</taxon>
        <taxon>Actinomycetota</taxon>
        <taxon>Actinomycetes</taxon>
        <taxon>Micrococcales</taxon>
        <taxon>Cellulomonadaceae</taxon>
        <taxon>Oerskovia</taxon>
    </lineage>
</organism>
<dbReference type="InterPro" id="IPR003593">
    <property type="entry name" value="AAA+_ATPase"/>
</dbReference>
<dbReference type="PANTHER" id="PTHR24220">
    <property type="entry name" value="IMPORT ATP-BINDING PROTEIN"/>
    <property type="match status" value="1"/>
</dbReference>
<feature type="region of interest" description="Disordered" evidence="4">
    <location>
        <begin position="135"/>
        <end position="155"/>
    </location>
</feature>
<dbReference type="InterPro" id="IPR003439">
    <property type="entry name" value="ABC_transporter-like_ATP-bd"/>
</dbReference>
<dbReference type="InterPro" id="IPR015854">
    <property type="entry name" value="ABC_transpr_LolD-like"/>
</dbReference>
<dbReference type="Proteomes" id="UP000633601">
    <property type="component" value="Unassembled WGS sequence"/>
</dbReference>
<evidence type="ECO:0000256" key="3">
    <source>
        <dbReference type="ARBA" id="ARBA00022840"/>
    </source>
</evidence>
<dbReference type="Gene3D" id="3.40.50.300">
    <property type="entry name" value="P-loop containing nucleotide triphosphate hydrolases"/>
    <property type="match status" value="1"/>
</dbReference>
<name>A0ABR8V6K5_9CELL</name>
<dbReference type="PANTHER" id="PTHR24220:SF86">
    <property type="entry name" value="ABC TRANSPORTER ABCH.1"/>
    <property type="match status" value="1"/>
</dbReference>
<evidence type="ECO:0000256" key="4">
    <source>
        <dbReference type="SAM" id="MobiDB-lite"/>
    </source>
</evidence>
<evidence type="ECO:0000256" key="1">
    <source>
        <dbReference type="ARBA" id="ARBA00022448"/>
    </source>
</evidence>
<keyword evidence="1" id="KW-0813">Transport</keyword>
<dbReference type="GO" id="GO:0005524">
    <property type="term" value="F:ATP binding"/>
    <property type="evidence" value="ECO:0007669"/>
    <property type="project" value="UniProtKB-KW"/>
</dbReference>
<dbReference type="InterPro" id="IPR017911">
    <property type="entry name" value="MacB-like_ATP-bd"/>
</dbReference>
<dbReference type="RefSeq" id="WP_191792130.1">
    <property type="nucleotide sequence ID" value="NZ_JACSQE010000017.1"/>
</dbReference>
<keyword evidence="2" id="KW-0547">Nucleotide-binding</keyword>